<proteinExistence type="inferred from homology"/>
<dbReference type="SUPFAM" id="SSF47336">
    <property type="entry name" value="ACP-like"/>
    <property type="match status" value="1"/>
</dbReference>
<dbReference type="PROSITE" id="PS00012">
    <property type="entry name" value="PHOSPHOPANTETHEINE"/>
    <property type="match status" value="1"/>
</dbReference>
<accession>A0ABR8XM88</accession>
<sequence length="1568" mass="181021">MTGAISMTEEKLLQFPVLKSFDLMTKDELDKLISFIHQEFSVPLSIETIYAQKDLVGLADFLDLLKSLNNDNNVKPIKTNKSTEVLSHNQDRMYLAHRLGNQQLYNMPFKFNVKGKVDQEVLKNALTGMVQKHSILRTVFVEEPYVHQVVKDVFEVPFIYEDLRYLNRYEAEQYIENRLQHEVDRHFSLVNGPLFNVALYQIEECVFVLICNFHHIIFDGVSFDLFFKELLKSYECDQLDIPTDDSAFPMQYVDFAYWQKELMETNDTYQESFWKGFLNQEEEILALPLDFRRTNYPTFAGSRLETILPKSLQKLINKALKNSKTTLFIYMMTAYQVFLTRYTGKSDVVIGSTAANRTEEAFANTIGCFVNTLPYKLSVSEEDSFANILIKNRKTILDVLDNQYYPFDKIVEMINPNRELSSSPLFQTVLAMEDHFNDKYMNSFFTLESEKVDIPFSNYELTLKVKKTEDNLILEFEYSNELFKEKTIERLMHSFTEWLFQICLYPNNAINELDYLDNYQKDQVLNSFHGEKMHIPSDESIISLFQKMVKKYGNNIAVRDEEKTITYLELEKRSDLIAYAIRGRGLKSDSVDKVGLHIDRSIDMVASMLGIMKAGCAYVPLDPLLPRERLSYIIEKSALSMCITTSKYLSAVESDFAHTINLDQLDNHYTAITLEKIKPTQTAYVIYTSGTTGKPKGVMLNHQGIVNLVLSQRLYLQINDTSKVLQFATFNFDASVYEIFGSLLNGAELHIGNNKQEMFDMFTLERQIREQEITHIVLPPAVLQELDLSSSNIKFVGSAGSECSAELVEKYRNIYFYNAYGPTEYSVWTTFKMFPPTLQYEKEKQQPVPIGRPILNTNIYVLNDHLKPLPIGGIGELYIGGLGIATGYCNMEELTAEKFVANPFLEGEMLYKSGDLVKFTDDGDLLFLGRQDQQVKIRGFRIELSEVAQHIESCQYMTGVHLKIHEVTPLVKKLVAYFTAEKPMDIRLLNQTLREKLPSYMIPSYLMQVDEFPLNANGKIDTSKLPLPTVGDDKNIEKPRTENEKILLTVFQKVIGTTKIGITDNFFELGGDSIQSIQICSLARNMGLLITPRTIFEHQTIAELASHANTENVVRVGPVETRGEVAITPIQSWFFENHHTHLHHWNQSIVFYKEKCGDIETIRNIVAKLVQHHSGLMTLFKKHSLTYVGNIDSQNVTWSVTYKELDNLEESVRQREIDRLEEQAQTTLNILDGPIMKLVIIKEKTNLYRFFWVIHHLLIDTVSWHILLEDFHTLFDHMTENHTIALPTQTSSYKDWSIFLNNYSKKIEKDIIYYWKNAIESKGNEALLKTHLTEDSETLVEKSFSKELTNQFLRILMDDSKSTVEEILLALIKQSVNEVFNIDRLWINVEGHGREIVNEFIDVTRTVGWFTSIYPLFICSSTKFNETLLNSKRAIREVPNKGFDYGILRYMSDEKITTPDVFMTFNYLGKIDNIALSSNSQDFVEVEQEPKIHFLTFIHNEQLTVRIVSKLPKDKSFQLLHSINDIIEYVINSKSLGPLYIESDFPDAEITEDDLMLIINASYENGER</sequence>
<dbReference type="InterPro" id="IPR023213">
    <property type="entry name" value="CAT-like_dom_sf"/>
</dbReference>
<keyword evidence="8" id="KW-1185">Reference proteome</keyword>
<dbReference type="InterPro" id="IPR001242">
    <property type="entry name" value="Condensation_dom"/>
</dbReference>
<dbReference type="InterPro" id="IPR045851">
    <property type="entry name" value="AMP-bd_C_sf"/>
</dbReference>
<evidence type="ECO:0000256" key="5">
    <source>
        <dbReference type="ARBA" id="ARBA00023194"/>
    </source>
</evidence>
<dbReference type="PANTHER" id="PTHR45527:SF1">
    <property type="entry name" value="FATTY ACID SYNTHASE"/>
    <property type="match status" value="1"/>
</dbReference>
<evidence type="ECO:0000256" key="3">
    <source>
        <dbReference type="ARBA" id="ARBA00022450"/>
    </source>
</evidence>
<organism evidence="7 8">
    <name type="scientific">Solibacillus merdavium</name>
    <dbReference type="NCBI Taxonomy" id="2762218"/>
    <lineage>
        <taxon>Bacteria</taxon>
        <taxon>Bacillati</taxon>
        <taxon>Bacillota</taxon>
        <taxon>Bacilli</taxon>
        <taxon>Bacillales</taxon>
        <taxon>Caryophanaceae</taxon>
        <taxon>Solibacillus</taxon>
    </lineage>
</organism>
<dbReference type="NCBIfam" id="TIGR01733">
    <property type="entry name" value="AA-adenyl-dom"/>
    <property type="match status" value="1"/>
</dbReference>
<feature type="domain" description="Carrier" evidence="6">
    <location>
        <begin position="1038"/>
        <end position="1112"/>
    </location>
</feature>
<name>A0ABR8XM88_9BACL</name>
<dbReference type="Proteomes" id="UP000600565">
    <property type="component" value="Unassembled WGS sequence"/>
</dbReference>
<protein>
    <submittedName>
        <fullName evidence="7">Amino acid adenylation domain-containing protein</fullName>
    </submittedName>
</protein>
<comment type="similarity">
    <text evidence="2">Belongs to the ATP-dependent AMP-binding enzyme family.</text>
</comment>
<dbReference type="Pfam" id="PF00668">
    <property type="entry name" value="Condensation"/>
    <property type="match status" value="2"/>
</dbReference>
<dbReference type="Gene3D" id="3.40.50.980">
    <property type="match status" value="2"/>
</dbReference>
<dbReference type="CDD" id="cd05930">
    <property type="entry name" value="A_NRPS"/>
    <property type="match status" value="1"/>
</dbReference>
<dbReference type="RefSeq" id="WP_191703627.1">
    <property type="nucleotide sequence ID" value="NZ_JACSPW010000006.1"/>
</dbReference>
<dbReference type="InterPro" id="IPR006162">
    <property type="entry name" value="Ppantetheine_attach_site"/>
</dbReference>
<keyword evidence="3" id="KW-0596">Phosphopantetheine</keyword>
<dbReference type="SUPFAM" id="SSF56801">
    <property type="entry name" value="Acetyl-CoA synthetase-like"/>
    <property type="match status" value="1"/>
</dbReference>
<dbReference type="InterPro" id="IPR010071">
    <property type="entry name" value="AA_adenyl_dom"/>
</dbReference>
<dbReference type="PROSITE" id="PS50075">
    <property type="entry name" value="CARRIER"/>
    <property type="match status" value="1"/>
</dbReference>
<dbReference type="InterPro" id="IPR020845">
    <property type="entry name" value="AMP-binding_CS"/>
</dbReference>
<dbReference type="CDD" id="cd19531">
    <property type="entry name" value="LCL_NRPS-like"/>
    <property type="match status" value="1"/>
</dbReference>
<dbReference type="PROSITE" id="PS00455">
    <property type="entry name" value="AMP_BINDING"/>
    <property type="match status" value="1"/>
</dbReference>
<keyword evidence="4" id="KW-0597">Phosphoprotein</keyword>
<evidence type="ECO:0000313" key="7">
    <source>
        <dbReference type="EMBL" id="MBD8033050.1"/>
    </source>
</evidence>
<dbReference type="PANTHER" id="PTHR45527">
    <property type="entry name" value="NONRIBOSOMAL PEPTIDE SYNTHETASE"/>
    <property type="match status" value="1"/>
</dbReference>
<evidence type="ECO:0000256" key="2">
    <source>
        <dbReference type="ARBA" id="ARBA00006432"/>
    </source>
</evidence>
<dbReference type="Pfam" id="PF00501">
    <property type="entry name" value="AMP-binding"/>
    <property type="match status" value="1"/>
</dbReference>
<evidence type="ECO:0000256" key="1">
    <source>
        <dbReference type="ARBA" id="ARBA00001957"/>
    </source>
</evidence>
<dbReference type="InterPro" id="IPR009081">
    <property type="entry name" value="PP-bd_ACP"/>
</dbReference>
<dbReference type="Gene3D" id="2.30.38.10">
    <property type="entry name" value="Luciferase, Domain 3"/>
    <property type="match status" value="1"/>
</dbReference>
<comment type="cofactor">
    <cofactor evidence="1">
        <name>pantetheine 4'-phosphate</name>
        <dbReference type="ChEBI" id="CHEBI:47942"/>
    </cofactor>
</comment>
<gene>
    <name evidence="7" type="ORF">H9632_08220</name>
</gene>
<dbReference type="SUPFAM" id="SSF52777">
    <property type="entry name" value="CoA-dependent acyltransferases"/>
    <property type="match status" value="4"/>
</dbReference>
<dbReference type="Gene3D" id="1.10.1200.10">
    <property type="entry name" value="ACP-like"/>
    <property type="match status" value="1"/>
</dbReference>
<dbReference type="InterPro" id="IPR000873">
    <property type="entry name" value="AMP-dep_synth/lig_dom"/>
</dbReference>
<dbReference type="Pfam" id="PF00550">
    <property type="entry name" value="PP-binding"/>
    <property type="match status" value="1"/>
</dbReference>
<comment type="caution">
    <text evidence="7">The sequence shown here is derived from an EMBL/GenBank/DDBJ whole genome shotgun (WGS) entry which is preliminary data.</text>
</comment>
<reference evidence="7 8" key="1">
    <citation type="submission" date="2020-08" db="EMBL/GenBank/DDBJ databases">
        <title>A Genomic Blueprint of the Chicken Gut Microbiome.</title>
        <authorList>
            <person name="Gilroy R."/>
            <person name="Ravi A."/>
            <person name="Getino M."/>
            <person name="Pursley I."/>
            <person name="Horton D.L."/>
            <person name="Alikhan N.-F."/>
            <person name="Baker D."/>
            <person name="Gharbi K."/>
            <person name="Hall N."/>
            <person name="Watson M."/>
            <person name="Adriaenssens E.M."/>
            <person name="Foster-Nyarko E."/>
            <person name="Jarju S."/>
            <person name="Secka A."/>
            <person name="Antonio M."/>
            <person name="Oren A."/>
            <person name="Chaudhuri R."/>
            <person name="La Ragione R.M."/>
            <person name="Hildebrand F."/>
            <person name="Pallen M.J."/>
        </authorList>
    </citation>
    <scope>NUCLEOTIDE SEQUENCE [LARGE SCALE GENOMIC DNA]</scope>
    <source>
        <strain evidence="7 8">Sa1YVA6</strain>
    </source>
</reference>
<evidence type="ECO:0000259" key="6">
    <source>
        <dbReference type="PROSITE" id="PS50075"/>
    </source>
</evidence>
<dbReference type="Gene3D" id="3.30.559.30">
    <property type="entry name" value="Nonribosomal peptide synthetase, condensation domain"/>
    <property type="match status" value="2"/>
</dbReference>
<dbReference type="Gene3D" id="3.30.559.10">
    <property type="entry name" value="Chloramphenicol acetyltransferase-like domain"/>
    <property type="match status" value="2"/>
</dbReference>
<dbReference type="InterPro" id="IPR036736">
    <property type="entry name" value="ACP-like_sf"/>
</dbReference>
<keyword evidence="5" id="KW-0045">Antibiotic biosynthesis</keyword>
<evidence type="ECO:0000313" key="8">
    <source>
        <dbReference type="Proteomes" id="UP000600565"/>
    </source>
</evidence>
<evidence type="ECO:0000256" key="4">
    <source>
        <dbReference type="ARBA" id="ARBA00022553"/>
    </source>
</evidence>
<dbReference type="Gene3D" id="3.30.300.30">
    <property type="match status" value="1"/>
</dbReference>
<dbReference type="EMBL" id="JACSPW010000006">
    <property type="protein sequence ID" value="MBD8033050.1"/>
    <property type="molecule type" value="Genomic_DNA"/>
</dbReference>